<evidence type="ECO:0000259" key="2">
    <source>
        <dbReference type="Pfam" id="PF11203"/>
    </source>
</evidence>
<gene>
    <name evidence="3" type="ORF">ACFFH7_25985</name>
</gene>
<feature type="transmembrane region" description="Helical" evidence="1">
    <location>
        <begin position="21"/>
        <end position="37"/>
    </location>
</feature>
<keyword evidence="1" id="KW-0812">Transmembrane</keyword>
<dbReference type="EMBL" id="JBHLUD010000008">
    <property type="protein sequence ID" value="MFC0544982.1"/>
    <property type="molecule type" value="Genomic_DNA"/>
</dbReference>
<evidence type="ECO:0000313" key="4">
    <source>
        <dbReference type="Proteomes" id="UP001589810"/>
    </source>
</evidence>
<feature type="domain" description="Type VII secretion system protein EccE" evidence="2">
    <location>
        <begin position="186"/>
        <end position="256"/>
    </location>
</feature>
<keyword evidence="1" id="KW-1133">Transmembrane helix</keyword>
<sequence>MADSPARTRHRRPGRIGRARWVAAEAAVGAAAAGVAFMGSFGIALMALGGLTLVATFLFWQGKWATEHLTIKLRAPAARTPATGPGLGVIREVLPDLHVVEVTGRGAAPLGVIGDGQGFAAVLELEVAGSLRLDLAKLAQQVRADPAELAGFQVLIEQFPLPALDVTERFGPTMVYRRLPTTAVPVLRRVWLVLRHEPLWAPEATERRGGGAAGARTALVAAAARLRVHLMDNGFQAHLLGLAATTELLAGVGDPSQQGRFHADAWLTQAGAHCCLAVTGDWSKLLMTAASIAADRCVVSVAVELDGHSAVTRSMVRLFATDQNAVANARAALIATGLAEPLPNNQPAGVVATLPLGGGARDLTSAIGLVRG</sequence>
<name>A0ABV6MXT9_9PSEU</name>
<dbReference type="InterPro" id="IPR050051">
    <property type="entry name" value="EccE_dom"/>
</dbReference>
<keyword evidence="1" id="KW-0472">Membrane</keyword>
<evidence type="ECO:0000256" key="1">
    <source>
        <dbReference type="SAM" id="Phobius"/>
    </source>
</evidence>
<organism evidence="3 4">
    <name type="scientific">Kutzneria chonburiensis</name>
    <dbReference type="NCBI Taxonomy" id="1483604"/>
    <lineage>
        <taxon>Bacteria</taxon>
        <taxon>Bacillati</taxon>
        <taxon>Actinomycetota</taxon>
        <taxon>Actinomycetes</taxon>
        <taxon>Pseudonocardiales</taxon>
        <taxon>Pseudonocardiaceae</taxon>
        <taxon>Kutzneria</taxon>
    </lineage>
</organism>
<comment type="caution">
    <text evidence="3">The sequence shown here is derived from an EMBL/GenBank/DDBJ whole genome shotgun (WGS) entry which is preliminary data.</text>
</comment>
<dbReference type="Proteomes" id="UP001589810">
    <property type="component" value="Unassembled WGS sequence"/>
</dbReference>
<proteinExistence type="predicted"/>
<protein>
    <submittedName>
        <fullName evidence="3">Type VII secretion protein EccE</fullName>
    </submittedName>
</protein>
<evidence type="ECO:0000313" key="3">
    <source>
        <dbReference type="EMBL" id="MFC0544982.1"/>
    </source>
</evidence>
<keyword evidence="4" id="KW-1185">Reference proteome</keyword>
<dbReference type="RefSeq" id="WP_273936292.1">
    <property type="nucleotide sequence ID" value="NZ_CP097263.1"/>
</dbReference>
<accession>A0ABV6MXT9</accession>
<reference evidence="3 4" key="1">
    <citation type="submission" date="2024-09" db="EMBL/GenBank/DDBJ databases">
        <authorList>
            <person name="Sun Q."/>
            <person name="Mori K."/>
        </authorList>
    </citation>
    <scope>NUCLEOTIDE SEQUENCE [LARGE SCALE GENOMIC DNA]</scope>
    <source>
        <strain evidence="3 4">TBRC 1432</strain>
    </source>
</reference>
<dbReference type="Pfam" id="PF11203">
    <property type="entry name" value="EccE"/>
    <property type="match status" value="1"/>
</dbReference>